<dbReference type="RefSeq" id="XP_056026526.1">
    <property type="nucleotide sequence ID" value="XM_056175577.1"/>
</dbReference>
<feature type="compositionally biased region" description="Polar residues" evidence="2">
    <location>
        <begin position="213"/>
        <end position="224"/>
    </location>
</feature>
<name>A0A9W9B6M9_9HYPO</name>
<dbReference type="EMBL" id="JAOPEN010000005">
    <property type="protein sequence ID" value="KAJ4857470.1"/>
    <property type="molecule type" value="Genomic_DNA"/>
</dbReference>
<gene>
    <name evidence="3" type="ORF">T069G_08367</name>
</gene>
<evidence type="ECO:0000313" key="3">
    <source>
        <dbReference type="EMBL" id="KAJ4857470.1"/>
    </source>
</evidence>
<keyword evidence="4" id="KW-1185">Reference proteome</keyword>
<evidence type="ECO:0000313" key="4">
    <source>
        <dbReference type="Proteomes" id="UP001140511"/>
    </source>
</evidence>
<dbReference type="SUPFAM" id="SSF48371">
    <property type="entry name" value="ARM repeat"/>
    <property type="match status" value="1"/>
</dbReference>
<dbReference type="Pfam" id="PF10521">
    <property type="entry name" value="Tti2"/>
    <property type="match status" value="1"/>
</dbReference>
<sequence>MHESLLGEANRERLSALQSEISQKNELSLQDISSKLLDAVATEALRDVGLELFDRVNTLLVTRAGIQEEQRALSVPNEEILHVRGLVRPIAEKLIKPPMDSTNNTGQAVDYTARSLAAEVGLALLVLISLLCSSSSEPFTLDDTTLVYIVTYTDKDDAWTTEESSRLAARLVEISLADDKLDTFITQCLLHDTLRPLFSKSSARLSASGRPSKISQPPSGMQPKTSLDIISQEHEKLHAASSLKWGIISCSKIAVGRHWPLFLPILLSLAEDHNTAVRVKGLRILGYFLDKCPSNTILSAGVDNVIQDAVFPTLLFLPSTTPENESIELLYPAYRVLLQVAQLDPDAKSLRRRRFLDKLLRDGIFVGHYHASQHARIVEVLMNMTKDIISCLGIFTAKHLQNLLQLFSTTLSDPFALAYPPLVSATTEALNATLLPTEGIDQVSTHLIHTSTILQSLWNREGSAPPAQLTAVLQKEPRLVELIPNILK</sequence>
<protein>
    <submittedName>
        <fullName evidence="3">Tti2 family domain-containing protein</fullName>
    </submittedName>
</protein>
<feature type="region of interest" description="Disordered" evidence="2">
    <location>
        <begin position="205"/>
        <end position="224"/>
    </location>
</feature>
<dbReference type="InterPro" id="IPR016024">
    <property type="entry name" value="ARM-type_fold"/>
</dbReference>
<dbReference type="AlphaFoldDB" id="A0A9W9B6M9"/>
<accession>A0A9W9B6M9</accession>
<organism evidence="3 4">
    <name type="scientific">Trichoderma breve</name>
    <dbReference type="NCBI Taxonomy" id="2034170"/>
    <lineage>
        <taxon>Eukaryota</taxon>
        <taxon>Fungi</taxon>
        <taxon>Dikarya</taxon>
        <taxon>Ascomycota</taxon>
        <taxon>Pezizomycotina</taxon>
        <taxon>Sordariomycetes</taxon>
        <taxon>Hypocreomycetidae</taxon>
        <taxon>Hypocreales</taxon>
        <taxon>Hypocreaceae</taxon>
        <taxon>Trichoderma</taxon>
    </lineage>
</organism>
<dbReference type="GeneID" id="80870265"/>
<dbReference type="PANTHER" id="PTHR32226">
    <property type="entry name" value="TELO2-INTERACTING PROTEIN 2"/>
    <property type="match status" value="1"/>
</dbReference>
<evidence type="ECO:0000256" key="2">
    <source>
        <dbReference type="SAM" id="MobiDB-lite"/>
    </source>
</evidence>
<proteinExistence type="inferred from homology"/>
<dbReference type="Proteomes" id="UP001140511">
    <property type="component" value="Unassembled WGS sequence"/>
</dbReference>
<dbReference type="PANTHER" id="PTHR32226:SF2">
    <property type="entry name" value="TELO2-INTERACTING PROTEIN 2"/>
    <property type="match status" value="1"/>
</dbReference>
<dbReference type="InterPro" id="IPR018870">
    <property type="entry name" value="Tti2"/>
</dbReference>
<dbReference type="GO" id="GO:0005634">
    <property type="term" value="C:nucleus"/>
    <property type="evidence" value="ECO:0007669"/>
    <property type="project" value="TreeGrafter"/>
</dbReference>
<dbReference type="GO" id="GO:0110078">
    <property type="term" value="C:TTT Hsp90 cochaperone complex"/>
    <property type="evidence" value="ECO:0007669"/>
    <property type="project" value="InterPro"/>
</dbReference>
<dbReference type="GO" id="GO:0005829">
    <property type="term" value="C:cytosol"/>
    <property type="evidence" value="ECO:0007669"/>
    <property type="project" value="TreeGrafter"/>
</dbReference>
<comment type="similarity">
    <text evidence="1">Belongs to the TTI2 family.</text>
</comment>
<evidence type="ECO:0000256" key="1">
    <source>
        <dbReference type="ARBA" id="ARBA00034736"/>
    </source>
</evidence>
<comment type="caution">
    <text evidence="3">The sequence shown here is derived from an EMBL/GenBank/DDBJ whole genome shotgun (WGS) entry which is preliminary data.</text>
</comment>
<reference evidence="3" key="1">
    <citation type="submission" date="2022-09" db="EMBL/GenBank/DDBJ databases">
        <title>Chromosome-level assembly of Trichoderma breve T069, a fungus used in development of biopesticide product.</title>
        <authorList>
            <person name="Lin R."/>
            <person name="Liu T."/>
        </authorList>
    </citation>
    <scope>NUCLEOTIDE SEQUENCE</scope>
    <source>
        <strain evidence="3">T069</strain>
    </source>
</reference>